<dbReference type="OrthoDB" id="7161229at2"/>
<feature type="compositionally biased region" description="Polar residues" evidence="5">
    <location>
        <begin position="205"/>
        <end position="214"/>
    </location>
</feature>
<keyword evidence="3" id="KW-1133">Transmembrane helix</keyword>
<dbReference type="NCBIfam" id="TIGR01352">
    <property type="entry name" value="tonB_Cterm"/>
    <property type="match status" value="1"/>
</dbReference>
<dbReference type="GO" id="GO:0016020">
    <property type="term" value="C:membrane"/>
    <property type="evidence" value="ECO:0007669"/>
    <property type="project" value="UniProtKB-SubCell"/>
</dbReference>
<feature type="compositionally biased region" description="Acidic residues" evidence="5">
    <location>
        <begin position="91"/>
        <end position="100"/>
    </location>
</feature>
<keyword evidence="7" id="KW-1185">Reference proteome</keyword>
<sequence>MRVGLATSATLHVLVLGWGLITLSEPDAFDVDDVEALPVELVSLAEITQIQEGSEDAPSLDPAAPEPVETPEPEPEAVNVGDSERDQATPETEEQQPVEVEEARLPDPVDVPVPQPVERPEPEPVAEPEPEAPATPATEVAPDPEPAQDVTPDPVEEVIEAAEPEPTPEPESVALPETIPTPTARPERPPAQTAETPNREDRETPQTQAATESPETPDPSETDEVANLLNRERGSGGGAAPSEQTASLGGERSTGGTTLTQSEMDALRSQIQACWNPPAGVIDAAELRVSVRFRLDPSGRVEGQPTITNSSGNRQADESARRAVLRCGMNGYNLPADKYDAWQDVVVNFDPSEMFR</sequence>
<dbReference type="AlphaFoldDB" id="A0A4P6V513"/>
<dbReference type="InterPro" id="IPR006260">
    <property type="entry name" value="TonB/TolA_C"/>
</dbReference>
<keyword evidence="4" id="KW-0472">Membrane</keyword>
<evidence type="ECO:0000256" key="1">
    <source>
        <dbReference type="ARBA" id="ARBA00004167"/>
    </source>
</evidence>
<reference evidence="6 7" key="1">
    <citation type="journal article" date="2017" name="Int. J. Syst. Evol. Microbiol.">
        <title>Roseitalea porphyridii gen. nov., sp. nov., isolated from a red alga, and reclassification of Hoeflea suaedae Chung et al. 2013 as Pseudohoeflea suaedae gen. nov., comb. nov.</title>
        <authorList>
            <person name="Hyeon J.W."/>
            <person name="Jeong S.E."/>
            <person name="Baek K."/>
            <person name="Jeon C.O."/>
        </authorList>
    </citation>
    <scope>NUCLEOTIDE SEQUENCE [LARGE SCALE GENOMIC DNA]</scope>
    <source>
        <strain evidence="6 7">MA7-20</strain>
    </source>
</reference>
<feature type="compositionally biased region" description="Low complexity" evidence="5">
    <location>
        <begin position="170"/>
        <end position="195"/>
    </location>
</feature>
<name>A0A4P6V513_9HYPH</name>
<dbReference type="SUPFAM" id="SSF74653">
    <property type="entry name" value="TolA/TonB C-terminal domain"/>
    <property type="match status" value="1"/>
</dbReference>
<protein>
    <submittedName>
        <fullName evidence="6">TonB family protein</fullName>
    </submittedName>
</protein>
<keyword evidence="2" id="KW-0812">Transmembrane</keyword>
<dbReference type="Gene3D" id="3.30.1150.10">
    <property type="match status" value="1"/>
</dbReference>
<accession>A0A4P6V513</accession>
<evidence type="ECO:0000313" key="7">
    <source>
        <dbReference type="Proteomes" id="UP000293719"/>
    </source>
</evidence>
<feature type="region of interest" description="Disordered" evidence="5">
    <location>
        <begin position="51"/>
        <end position="258"/>
    </location>
</feature>
<evidence type="ECO:0000256" key="2">
    <source>
        <dbReference type="ARBA" id="ARBA00022692"/>
    </source>
</evidence>
<dbReference type="GeneID" id="90768523"/>
<evidence type="ECO:0000256" key="4">
    <source>
        <dbReference type="ARBA" id="ARBA00023136"/>
    </source>
</evidence>
<evidence type="ECO:0000313" key="6">
    <source>
        <dbReference type="EMBL" id="QBK31716.1"/>
    </source>
</evidence>
<dbReference type="Proteomes" id="UP000293719">
    <property type="component" value="Chromosome"/>
</dbReference>
<comment type="subcellular location">
    <subcellularLocation>
        <location evidence="1">Membrane</location>
        <topology evidence="1">Single-pass membrane protein</topology>
    </subcellularLocation>
</comment>
<feature type="compositionally biased region" description="Pro residues" evidence="5">
    <location>
        <begin position="109"/>
        <end position="123"/>
    </location>
</feature>
<proteinExistence type="predicted"/>
<dbReference type="KEGG" id="rpod:E0E05_14540"/>
<evidence type="ECO:0000256" key="3">
    <source>
        <dbReference type="ARBA" id="ARBA00022989"/>
    </source>
</evidence>
<evidence type="ECO:0000256" key="5">
    <source>
        <dbReference type="SAM" id="MobiDB-lite"/>
    </source>
</evidence>
<gene>
    <name evidence="6" type="ORF">E0E05_14540</name>
</gene>
<dbReference type="RefSeq" id="WP_131617370.1">
    <property type="nucleotide sequence ID" value="NZ_CP036532.1"/>
</dbReference>
<organism evidence="6 7">
    <name type="scientific">Roseitalea porphyridii</name>
    <dbReference type="NCBI Taxonomy" id="1852022"/>
    <lineage>
        <taxon>Bacteria</taxon>
        <taxon>Pseudomonadati</taxon>
        <taxon>Pseudomonadota</taxon>
        <taxon>Alphaproteobacteria</taxon>
        <taxon>Hyphomicrobiales</taxon>
        <taxon>Ahrensiaceae</taxon>
        <taxon>Roseitalea</taxon>
    </lineage>
</organism>
<dbReference type="Pfam" id="PF13103">
    <property type="entry name" value="TonB_2"/>
    <property type="match status" value="1"/>
</dbReference>
<feature type="compositionally biased region" description="Acidic residues" evidence="5">
    <location>
        <begin position="154"/>
        <end position="168"/>
    </location>
</feature>
<dbReference type="EMBL" id="CP036532">
    <property type="protein sequence ID" value="QBK31716.1"/>
    <property type="molecule type" value="Genomic_DNA"/>
</dbReference>